<dbReference type="SUPFAM" id="SSF74650">
    <property type="entry name" value="Galactose mutarotase-like"/>
    <property type="match status" value="1"/>
</dbReference>
<dbReference type="InterPro" id="IPR013083">
    <property type="entry name" value="Znf_RING/FYVE/PHD"/>
</dbReference>
<comment type="cofactor">
    <cofactor evidence="2">
        <name>Zn(2+)</name>
        <dbReference type="ChEBI" id="CHEBI:29105"/>
    </cofactor>
</comment>
<evidence type="ECO:0000256" key="3">
    <source>
        <dbReference type="ARBA" id="ARBA00009792"/>
    </source>
</evidence>
<keyword evidence="5" id="KW-0479">Metal-binding</keyword>
<dbReference type="Pfam" id="PF21260">
    <property type="entry name" value="Laman-like_dom"/>
    <property type="match status" value="1"/>
</dbReference>
<dbReference type="EC" id="3.2.1.24" evidence="4"/>
<evidence type="ECO:0000313" key="18">
    <source>
        <dbReference type="Proteomes" id="UP000796880"/>
    </source>
</evidence>
<dbReference type="Gene3D" id="3.30.40.10">
    <property type="entry name" value="Zinc/RING finger domain, C3HC4 (zinc finger)"/>
    <property type="match status" value="1"/>
</dbReference>
<dbReference type="Pfam" id="PF07748">
    <property type="entry name" value="Glyco_hydro_38C"/>
    <property type="match status" value="1"/>
</dbReference>
<dbReference type="SUPFAM" id="SSF88713">
    <property type="entry name" value="Glycoside hydrolase/deacetylase"/>
    <property type="match status" value="1"/>
</dbReference>
<dbReference type="GO" id="GO:0004559">
    <property type="term" value="F:alpha-mannosidase activity"/>
    <property type="evidence" value="ECO:0007669"/>
    <property type="project" value="UniProtKB-EC"/>
</dbReference>
<keyword evidence="18" id="KW-1185">Reference proteome</keyword>
<dbReference type="FunFam" id="2.60.40.1180:FF:000015">
    <property type="entry name" value="Alpha-mannosidase"/>
    <property type="match status" value="1"/>
</dbReference>
<dbReference type="InterPro" id="IPR037094">
    <property type="entry name" value="Glyco_hydro_38_cen_sf"/>
</dbReference>
<reference evidence="17" key="1">
    <citation type="submission" date="2020-03" db="EMBL/GenBank/DDBJ databases">
        <title>A high-quality chromosome-level genome assembly of a woody plant with both climbing and erect habits, Rhamnella rubrinervis.</title>
        <authorList>
            <person name="Lu Z."/>
            <person name="Yang Y."/>
            <person name="Zhu X."/>
            <person name="Sun Y."/>
        </authorList>
    </citation>
    <scope>NUCLEOTIDE SEQUENCE</scope>
    <source>
        <strain evidence="17">BYM</strain>
        <tissue evidence="17">Leaf</tissue>
    </source>
</reference>
<keyword evidence="6 15" id="KW-0732">Signal</keyword>
<dbReference type="InterPro" id="IPR017907">
    <property type="entry name" value="Znf_RING_CS"/>
</dbReference>
<dbReference type="CDD" id="cd10810">
    <property type="entry name" value="GH38N_AMII_LAM_like"/>
    <property type="match status" value="1"/>
</dbReference>
<comment type="caution">
    <text evidence="17">The sequence shown here is derived from an EMBL/GenBank/DDBJ whole genome shotgun (WGS) entry which is preliminary data.</text>
</comment>
<accession>A0A8K0DQ56</accession>
<dbReference type="InterPro" id="IPR015341">
    <property type="entry name" value="Glyco_hydro_38_cen"/>
</dbReference>
<evidence type="ECO:0000256" key="1">
    <source>
        <dbReference type="ARBA" id="ARBA00000365"/>
    </source>
</evidence>
<evidence type="ECO:0000256" key="15">
    <source>
        <dbReference type="SAM" id="SignalP"/>
    </source>
</evidence>
<name>A0A8K0DQ56_9ROSA</name>
<feature type="compositionally biased region" description="Low complexity" evidence="14">
    <location>
        <begin position="1038"/>
        <end position="1054"/>
    </location>
</feature>
<evidence type="ECO:0000256" key="8">
    <source>
        <dbReference type="ARBA" id="ARBA00022801"/>
    </source>
</evidence>
<dbReference type="Gene3D" id="3.20.110.10">
    <property type="entry name" value="Glycoside hydrolase 38, N terminal domain"/>
    <property type="match status" value="1"/>
</dbReference>
<dbReference type="GO" id="GO:0008270">
    <property type="term" value="F:zinc ion binding"/>
    <property type="evidence" value="ECO:0007669"/>
    <property type="project" value="UniProtKB-KW"/>
</dbReference>
<evidence type="ECO:0000256" key="10">
    <source>
        <dbReference type="ARBA" id="ARBA00023157"/>
    </source>
</evidence>
<keyword evidence="11" id="KW-0325">Glycoprotein</keyword>
<dbReference type="Gene3D" id="2.60.40.1180">
    <property type="entry name" value="Golgi alpha-mannosidase II"/>
    <property type="match status" value="1"/>
</dbReference>
<dbReference type="PANTHER" id="PTHR11607">
    <property type="entry name" value="ALPHA-MANNOSIDASE"/>
    <property type="match status" value="1"/>
</dbReference>
<dbReference type="InterPro" id="IPR011013">
    <property type="entry name" value="Gal_mutarotase_sf_dom"/>
</dbReference>
<dbReference type="EMBL" id="VOIH02000010">
    <property type="protein sequence ID" value="KAF3435317.1"/>
    <property type="molecule type" value="Genomic_DNA"/>
</dbReference>
<keyword evidence="9" id="KW-0862">Zinc</keyword>
<dbReference type="InterPro" id="IPR011682">
    <property type="entry name" value="Glyco_hydro_38_C"/>
</dbReference>
<dbReference type="InterPro" id="IPR027291">
    <property type="entry name" value="Glyco_hydro_38_N_sf"/>
</dbReference>
<dbReference type="Gene3D" id="1.20.1270.50">
    <property type="entry name" value="Glycoside hydrolase family 38, central domain"/>
    <property type="match status" value="2"/>
</dbReference>
<evidence type="ECO:0000256" key="5">
    <source>
        <dbReference type="ARBA" id="ARBA00022723"/>
    </source>
</evidence>
<dbReference type="Pfam" id="PF17677">
    <property type="entry name" value="Glyco_hydro38C2"/>
    <property type="match status" value="1"/>
</dbReference>
<evidence type="ECO:0000256" key="13">
    <source>
        <dbReference type="PROSITE-ProRule" id="PRU00175"/>
    </source>
</evidence>
<organism evidence="17 18">
    <name type="scientific">Rhamnella rubrinervis</name>
    <dbReference type="NCBI Taxonomy" id="2594499"/>
    <lineage>
        <taxon>Eukaryota</taxon>
        <taxon>Viridiplantae</taxon>
        <taxon>Streptophyta</taxon>
        <taxon>Embryophyta</taxon>
        <taxon>Tracheophyta</taxon>
        <taxon>Spermatophyta</taxon>
        <taxon>Magnoliopsida</taxon>
        <taxon>eudicotyledons</taxon>
        <taxon>Gunneridae</taxon>
        <taxon>Pentapetalae</taxon>
        <taxon>rosids</taxon>
        <taxon>fabids</taxon>
        <taxon>Rosales</taxon>
        <taxon>Rhamnaceae</taxon>
        <taxon>rhamnoid group</taxon>
        <taxon>Rhamneae</taxon>
        <taxon>Rhamnella</taxon>
    </lineage>
</organism>
<dbReference type="InterPro" id="IPR011330">
    <property type="entry name" value="Glyco_hydro/deAcase_b/a-brl"/>
</dbReference>
<comment type="similarity">
    <text evidence="3">Belongs to the glycosyl hydrolase 38 family.</text>
</comment>
<dbReference type="InterPro" id="IPR018957">
    <property type="entry name" value="Znf_C3HC4_RING-type"/>
</dbReference>
<evidence type="ECO:0000256" key="12">
    <source>
        <dbReference type="ARBA" id="ARBA00023295"/>
    </source>
</evidence>
<dbReference type="FunFam" id="1.20.1270.50:FF:000002">
    <property type="entry name" value="Alpha-mannosidase"/>
    <property type="match status" value="1"/>
</dbReference>
<dbReference type="InterPro" id="IPR048534">
    <property type="entry name" value="Man2a1-like_dom"/>
</dbReference>
<dbReference type="FunFam" id="2.70.98.30:FF:000004">
    <property type="entry name" value="Alpha-mannosidase"/>
    <property type="match status" value="1"/>
</dbReference>
<sequence length="1772" mass="198369">MAAQPQLLFFCLLILIQVLLAHSKFIVYNTSQSIVPGKINVHLVPHTHDDVGWLKTVDQYYVGSNNSIQGACVQNVLDSLIPALLADKNRKFIYVEQAFFQRWWRDQNDVVQNVVKQLVKSGQLEFINGGMCMHDEAATHYIDMIDQTTLGHQFLKEEFDVTPRIGWQIDPFGHSAVQAYLLGAEVGFDSFFYGRIDYQDRAKRKNEKSLEVVWRGSKSLGSTSQIFAGAFPENYEPPSGFYFEVNADSPIVQDNIDLFDYNVHDRVNDFVAAAVSQANITRTNHIMFTMGTDFKYQYAHTWFRQMDKLIHYVNKDGRVNALYSSPSIYTDAKYAANESWPIKTDDFFPYADRVNAYWTGYFTSRPALKRYVRIMSGYYLAARQLEFFKGKSKSGPNTDSLADALAIAQHHDAVTGTEKQHVANDYAKRLSIGYTEAEELVASALACLSESASYSGCVNPSRMYQQCPLLNISYCPASEVNLSQGKSLIVLVYNSLGWKRDDVIQIPVINEDVTVHDSEGKEVESQILPLADHYVGLRNYYVRAYLGQTPAQTPKYWLAFAVSTPPFGFSTYIISSAKGADVGSTKSSVHTFQRSENSTVEVGQGNLKLTFSTQGKVSKYINRRSLVEETVEQSYGFYTGYVGDAQNSGAYIFRPNGTFLIKPEEEVSLTVLRGPVLDEVHQQINSWIYQITRLHKGKEHVEVEYTVGPIPIDDGTGKEIKTQITTTLDNNKTFYTDSNGRDFIKRIRDYRKDWDLEVNQPVAGNYYPINLGIYMQDSRKEFSVLVDRSVGGSSILDGQVEMMLHRRLLLDDSRGVAEALNETVCVLDKCTGLTVQGKFYLKIDPLGEGAKWRRSFGQEIYSPLLLAISQQEGDNWKDSHVPVFSGIESSYNLPNNVAVITLQELDDGKVLLRLAHLYEIGEDKDLSVVTNVELKKLFPGRKINKVTEMSLSANQERTEMEKKRLVWKVEGSSAKVERGGPVDPAALLVELAPMEIRTFIIDLAPKFNHQGSTSSSSSSPPSLSPNFQHGRHNHRHQNQPGSHSQSESPPSLSPDIHAFGSFHINPIAMSNAGPSAPAAEDSSGSSSKEVTDLGTPIGHNSISYESVDTNSQCHSAGQGVGYAQSRGKMSGTMVAPRGQQSTGSVNSHGSYTHSGGRRAHMTSGNHLLNFHYDPISRPQSRAPPPPRRQHKIKPYNKDLFLQANYKFVVLDSGNYTPESMDPDKMLRWEDIICVRFSTPSQVHCPICLESPLCPQITSCGHIFCFPCILRYLLMGKEDHKGDCWKKCPLCFVLISLKELYTIYIENVRQRCVGDKIDFILLTRRKDSFSLSNKNKLEKDALPDCTTESYDPFSKFTFTSDVDLSVRKAISDLDSWLVRAESGLVDDLEKLPYVCAAMEQLEHRKKYWDEHRTCDSVKSCKYADCNTGSYFVPSTSNAINANCEASHIQHGTLSTDGNDRSKWLGNLVMDNSDGGACSDHSVGATESLDCQENILSSSYDESKSVQGNLNGFRDVNDKNSYNFYQAADGQHIILHPLNLKCLLQHYGNHDMLPHRISGRILQLETVTQSEAMRRRYRYLSHFSLTTTFQLCEIDLSELLPPEALIPFMDEIKKREKQRKQVARKERKEKIKAEAAMECSVPVFSSFGQSSHYESPTFSMDDFEALGTSTPISSSPPVVGERKLFSNVTKFGFAAGHDSPGLKIEDNNSMNDNEVTTDSSAVTGLRNAGTPSFANVISRAKSVENLDAPKMNELGKRGKKSSRVLLSTAGGRRY</sequence>
<dbReference type="InterPro" id="IPR001841">
    <property type="entry name" value="Znf_RING"/>
</dbReference>
<evidence type="ECO:0000256" key="6">
    <source>
        <dbReference type="ARBA" id="ARBA00022729"/>
    </source>
</evidence>
<feature type="region of interest" description="Disordered" evidence="14">
    <location>
        <begin position="1009"/>
        <end position="1101"/>
    </location>
</feature>
<keyword evidence="7 13" id="KW-0863">Zinc-finger</keyword>
<dbReference type="FunFam" id="1.20.1270.50:FF:000003">
    <property type="entry name" value="Alpha-mannosidase"/>
    <property type="match status" value="1"/>
</dbReference>
<dbReference type="InterPro" id="IPR028995">
    <property type="entry name" value="Glyco_hydro_57/38_cen_sf"/>
</dbReference>
<dbReference type="Pfam" id="PF01074">
    <property type="entry name" value="Glyco_hydro_38N"/>
    <property type="match status" value="1"/>
</dbReference>
<evidence type="ECO:0000256" key="2">
    <source>
        <dbReference type="ARBA" id="ARBA00001947"/>
    </source>
</evidence>
<feature type="compositionally biased region" description="Low complexity" evidence="14">
    <location>
        <begin position="1012"/>
        <end position="1025"/>
    </location>
</feature>
<dbReference type="InterPro" id="IPR000602">
    <property type="entry name" value="Glyco_hydro_38_N"/>
</dbReference>
<keyword evidence="12" id="KW-0326">Glycosidase</keyword>
<keyword evidence="8" id="KW-0378">Hydrolase</keyword>
<dbReference type="SUPFAM" id="SSF88688">
    <property type="entry name" value="Families 57/38 glycoside transferase middle domain"/>
    <property type="match status" value="1"/>
</dbReference>
<dbReference type="InterPro" id="IPR050843">
    <property type="entry name" value="Glycosyl_Hydrlase_38"/>
</dbReference>
<dbReference type="PROSITE" id="PS50089">
    <property type="entry name" value="ZF_RING_2"/>
    <property type="match status" value="1"/>
</dbReference>
<dbReference type="SUPFAM" id="SSF57850">
    <property type="entry name" value="RING/U-box"/>
    <property type="match status" value="1"/>
</dbReference>
<dbReference type="FunFam" id="3.20.110.10:FF:000001">
    <property type="entry name" value="Alpha-mannosidase"/>
    <property type="match status" value="1"/>
</dbReference>
<dbReference type="SMART" id="SM00184">
    <property type="entry name" value="RING"/>
    <property type="match status" value="1"/>
</dbReference>
<evidence type="ECO:0000256" key="7">
    <source>
        <dbReference type="ARBA" id="ARBA00022771"/>
    </source>
</evidence>
<evidence type="ECO:0000256" key="14">
    <source>
        <dbReference type="SAM" id="MobiDB-lite"/>
    </source>
</evidence>
<dbReference type="Gene3D" id="2.70.98.30">
    <property type="entry name" value="Golgi alpha-mannosidase II, domain 4"/>
    <property type="match status" value="1"/>
</dbReference>
<evidence type="ECO:0000256" key="4">
    <source>
        <dbReference type="ARBA" id="ARBA00012752"/>
    </source>
</evidence>
<feature type="chain" id="PRO_5035446609" description="alpha-mannosidase" evidence="15">
    <location>
        <begin position="24"/>
        <end position="1772"/>
    </location>
</feature>
<dbReference type="Pfam" id="PF09261">
    <property type="entry name" value="Alpha-mann_mid"/>
    <property type="match status" value="1"/>
</dbReference>
<dbReference type="SMART" id="SM00872">
    <property type="entry name" value="Alpha-mann_mid"/>
    <property type="match status" value="1"/>
</dbReference>
<dbReference type="FunFam" id="2.60.40.1360:FF:000001">
    <property type="entry name" value="Alpha-mannosidase"/>
    <property type="match status" value="1"/>
</dbReference>
<keyword evidence="10" id="KW-1015">Disulfide bond</keyword>
<gene>
    <name evidence="17" type="ORF">FNV43_RR22404</name>
</gene>
<dbReference type="GO" id="GO:0030246">
    <property type="term" value="F:carbohydrate binding"/>
    <property type="evidence" value="ECO:0007669"/>
    <property type="project" value="InterPro"/>
</dbReference>
<dbReference type="Gene3D" id="2.60.40.1360">
    <property type="match status" value="1"/>
</dbReference>
<dbReference type="InterPro" id="IPR013780">
    <property type="entry name" value="Glyco_hydro_b"/>
</dbReference>
<feature type="signal peptide" evidence="15">
    <location>
        <begin position="1"/>
        <end position="23"/>
    </location>
</feature>
<dbReference type="PANTHER" id="PTHR11607:SF67">
    <property type="entry name" value="ALPHA-MANNOSIDASE"/>
    <property type="match status" value="1"/>
</dbReference>
<proteinExistence type="inferred from homology"/>
<evidence type="ECO:0000259" key="16">
    <source>
        <dbReference type="PROSITE" id="PS50089"/>
    </source>
</evidence>
<protein>
    <recommendedName>
        <fullName evidence="4">alpha-mannosidase</fullName>
        <ecNumber evidence="4">3.2.1.24</ecNumber>
    </recommendedName>
</protein>
<evidence type="ECO:0000313" key="17">
    <source>
        <dbReference type="EMBL" id="KAF3435317.1"/>
    </source>
</evidence>
<dbReference type="GO" id="GO:0006013">
    <property type="term" value="P:mannose metabolic process"/>
    <property type="evidence" value="ECO:0007669"/>
    <property type="project" value="InterPro"/>
</dbReference>
<dbReference type="OrthoDB" id="302966at2759"/>
<evidence type="ECO:0000256" key="9">
    <source>
        <dbReference type="ARBA" id="ARBA00022833"/>
    </source>
</evidence>
<comment type="catalytic activity">
    <reaction evidence="1">
        <text>Hydrolysis of terminal, non-reducing alpha-D-mannose residues in alpha-D-mannosides.</text>
        <dbReference type="EC" id="3.2.1.24"/>
    </reaction>
</comment>
<dbReference type="Proteomes" id="UP000796880">
    <property type="component" value="Unassembled WGS sequence"/>
</dbReference>
<dbReference type="PROSITE" id="PS00518">
    <property type="entry name" value="ZF_RING_1"/>
    <property type="match status" value="1"/>
</dbReference>
<dbReference type="CDD" id="cd16536">
    <property type="entry name" value="RING-HC_RNF10"/>
    <property type="match status" value="1"/>
</dbReference>
<feature type="domain" description="RING-type" evidence="16">
    <location>
        <begin position="1244"/>
        <end position="1290"/>
    </location>
</feature>
<dbReference type="Pfam" id="PF00097">
    <property type="entry name" value="zf-C3HC4"/>
    <property type="match status" value="1"/>
</dbReference>
<feature type="compositionally biased region" description="Polar residues" evidence="14">
    <location>
        <begin position="1138"/>
        <end position="1153"/>
    </location>
</feature>
<evidence type="ECO:0000256" key="11">
    <source>
        <dbReference type="ARBA" id="ARBA00023180"/>
    </source>
</evidence>
<dbReference type="InterPro" id="IPR041147">
    <property type="entry name" value="GH38_C"/>
</dbReference>
<feature type="region of interest" description="Disordered" evidence="14">
    <location>
        <begin position="1130"/>
        <end position="1189"/>
    </location>
</feature>